<dbReference type="RefSeq" id="WP_026816781.1">
    <property type="nucleotide sequence ID" value="NZ_AUFF01000003.1"/>
</dbReference>
<gene>
    <name evidence="2" type="ORF">P873_04490</name>
</gene>
<evidence type="ECO:0000256" key="1">
    <source>
        <dbReference type="SAM" id="Phobius"/>
    </source>
</evidence>
<keyword evidence="1" id="KW-0812">Transmembrane</keyword>
<organism evidence="2 3">
    <name type="scientific">Arenimonas composti TR7-09 = DSM 18010</name>
    <dbReference type="NCBI Taxonomy" id="1121013"/>
    <lineage>
        <taxon>Bacteria</taxon>
        <taxon>Pseudomonadati</taxon>
        <taxon>Pseudomonadota</taxon>
        <taxon>Gammaproteobacteria</taxon>
        <taxon>Lysobacterales</taxon>
        <taxon>Lysobacteraceae</taxon>
        <taxon>Arenimonas</taxon>
    </lineage>
</organism>
<keyword evidence="1" id="KW-0472">Membrane</keyword>
<dbReference type="AlphaFoldDB" id="A0A091BEB8"/>
<dbReference type="GO" id="GO:0005886">
    <property type="term" value="C:plasma membrane"/>
    <property type="evidence" value="ECO:0007669"/>
    <property type="project" value="TreeGrafter"/>
</dbReference>
<feature type="transmembrane region" description="Helical" evidence="1">
    <location>
        <begin position="12"/>
        <end position="32"/>
    </location>
</feature>
<dbReference type="PIRSF" id="PIRSF005610">
    <property type="entry name" value="SirB"/>
    <property type="match status" value="1"/>
</dbReference>
<accession>A0A091BEB8</accession>
<dbReference type="STRING" id="1121013.GCA_000426365_01484"/>
<feature type="transmembrane region" description="Helical" evidence="1">
    <location>
        <begin position="44"/>
        <end position="64"/>
    </location>
</feature>
<reference evidence="2 3" key="1">
    <citation type="submission" date="2013-09" db="EMBL/GenBank/DDBJ databases">
        <title>Genome sequencing of Arenimonas composti.</title>
        <authorList>
            <person name="Chen F."/>
            <person name="Wang G."/>
        </authorList>
    </citation>
    <scope>NUCLEOTIDE SEQUENCE [LARGE SCALE GENOMIC DNA]</scope>
    <source>
        <strain evidence="2 3">TR7-09</strain>
    </source>
</reference>
<keyword evidence="3" id="KW-1185">Reference proteome</keyword>
<evidence type="ECO:0000313" key="3">
    <source>
        <dbReference type="Proteomes" id="UP000029391"/>
    </source>
</evidence>
<sequence>MLAFYLQIKMVHIAMALASGGLFALRGALVLAGVRAAMATPVRWLSYAIDTTLLTAALMLLTALKLNPFVVPWLGVKLTALVIYIVLGTFALKRGRTRRVQAACYVAALLVFGFMYSVARAHHPLGVFAGMS</sequence>
<protein>
    <recommendedName>
        <fullName evidence="4">Regulator SirB</fullName>
    </recommendedName>
</protein>
<evidence type="ECO:0008006" key="4">
    <source>
        <dbReference type="Google" id="ProtNLM"/>
    </source>
</evidence>
<dbReference type="InterPro" id="IPR007360">
    <property type="entry name" value="SirB"/>
</dbReference>
<feature type="transmembrane region" description="Helical" evidence="1">
    <location>
        <begin position="70"/>
        <end position="90"/>
    </location>
</feature>
<dbReference type="PANTHER" id="PTHR39594">
    <property type="entry name" value="PROTEIN YCHQ"/>
    <property type="match status" value="1"/>
</dbReference>
<proteinExistence type="predicted"/>
<dbReference type="Pfam" id="PF04247">
    <property type="entry name" value="SirB"/>
    <property type="match status" value="1"/>
</dbReference>
<dbReference type="Proteomes" id="UP000029391">
    <property type="component" value="Unassembled WGS sequence"/>
</dbReference>
<name>A0A091BEB8_9GAMM</name>
<feature type="transmembrane region" description="Helical" evidence="1">
    <location>
        <begin position="102"/>
        <end position="119"/>
    </location>
</feature>
<dbReference type="EMBL" id="AWXU01000010">
    <property type="protein sequence ID" value="KFN51008.1"/>
    <property type="molecule type" value="Genomic_DNA"/>
</dbReference>
<dbReference type="eggNOG" id="COG3094">
    <property type="taxonomic scope" value="Bacteria"/>
</dbReference>
<dbReference type="OrthoDB" id="5588650at2"/>
<keyword evidence="1" id="KW-1133">Transmembrane helix</keyword>
<evidence type="ECO:0000313" key="2">
    <source>
        <dbReference type="EMBL" id="KFN51008.1"/>
    </source>
</evidence>
<dbReference type="PANTHER" id="PTHR39594:SF1">
    <property type="entry name" value="PROTEIN YCHQ"/>
    <property type="match status" value="1"/>
</dbReference>
<comment type="caution">
    <text evidence="2">The sequence shown here is derived from an EMBL/GenBank/DDBJ whole genome shotgun (WGS) entry which is preliminary data.</text>
</comment>